<dbReference type="InterPro" id="IPR031439">
    <property type="entry name" value="PRR20"/>
</dbReference>
<dbReference type="AlphaFoldDB" id="A0A8D2DLM3"/>
<keyword evidence="4" id="KW-1185">Reference proteome</keyword>
<name>A0A8D2DLM3_SCIVU</name>
<reference evidence="3" key="1">
    <citation type="submission" date="2025-08" db="UniProtKB">
        <authorList>
            <consortium name="Ensembl"/>
        </authorList>
    </citation>
    <scope>IDENTIFICATION</scope>
</reference>
<dbReference type="GeneTree" id="ENSGT00390000001542"/>
<proteinExistence type="inferred from homology"/>
<protein>
    <submittedName>
        <fullName evidence="3">Uncharacterized protein</fullName>
    </submittedName>
</protein>
<sequence length="223" mass="23565">MEEPRPSKRLRSMAADQASDGLPGDPGCSGGRPEDPVGAGGPMAPILPSKPVAYVTPTRSEAPAPTEPVQPAQRGRPARTGRRGGRGRASQTQQRVSRWDTDLLRGPAPSVAADLQGELRSYAEPELRVEPQAGQTQAFHVHGASTASEHVLPPHAVQSAPPGRRLQGRHPASGYSAVLGQQSPATYPCIVFSPWSSPNLRFMHTSSGTLVFGVPVLFAHVTL</sequence>
<dbReference type="Pfam" id="PF15708">
    <property type="entry name" value="PRR20"/>
    <property type="match status" value="1"/>
</dbReference>
<comment type="similarity">
    <text evidence="1">Belongs to the PRR20 family.</text>
</comment>
<dbReference type="PANTHER" id="PTHR38819">
    <property type="entry name" value="PROLINE-RICH PROTEIN 20A-RELATED"/>
    <property type="match status" value="1"/>
</dbReference>
<evidence type="ECO:0000313" key="3">
    <source>
        <dbReference type="Ensembl" id="ENSSVLP00005026635.1"/>
    </source>
</evidence>
<dbReference type="PANTHER" id="PTHR38819:SF1">
    <property type="entry name" value="PROLINE-RICH PROTEIN 20G"/>
    <property type="match status" value="1"/>
</dbReference>
<accession>A0A8D2DLM3</accession>
<reference evidence="3" key="2">
    <citation type="submission" date="2025-09" db="UniProtKB">
        <authorList>
            <consortium name="Ensembl"/>
        </authorList>
    </citation>
    <scope>IDENTIFICATION</scope>
</reference>
<evidence type="ECO:0000256" key="2">
    <source>
        <dbReference type="SAM" id="MobiDB-lite"/>
    </source>
</evidence>
<feature type="region of interest" description="Disordered" evidence="2">
    <location>
        <begin position="1"/>
        <end position="109"/>
    </location>
</feature>
<dbReference type="OrthoDB" id="9539181at2759"/>
<dbReference type="Ensembl" id="ENSSVLT00005029605.1">
    <property type="protein sequence ID" value="ENSSVLP00005026635.1"/>
    <property type="gene ID" value="ENSSVLG00005021100.1"/>
</dbReference>
<evidence type="ECO:0000313" key="4">
    <source>
        <dbReference type="Proteomes" id="UP000694564"/>
    </source>
</evidence>
<dbReference type="Proteomes" id="UP000694564">
    <property type="component" value="Chromosome 16"/>
</dbReference>
<organism evidence="3 4">
    <name type="scientific">Sciurus vulgaris</name>
    <name type="common">Eurasian red squirrel</name>
    <dbReference type="NCBI Taxonomy" id="55149"/>
    <lineage>
        <taxon>Eukaryota</taxon>
        <taxon>Metazoa</taxon>
        <taxon>Chordata</taxon>
        <taxon>Craniata</taxon>
        <taxon>Vertebrata</taxon>
        <taxon>Euteleostomi</taxon>
        <taxon>Mammalia</taxon>
        <taxon>Eutheria</taxon>
        <taxon>Euarchontoglires</taxon>
        <taxon>Glires</taxon>
        <taxon>Rodentia</taxon>
        <taxon>Sciuromorpha</taxon>
        <taxon>Sciuridae</taxon>
        <taxon>Sciurinae</taxon>
        <taxon>Sciurini</taxon>
        <taxon>Sciurus</taxon>
    </lineage>
</organism>
<evidence type="ECO:0000256" key="1">
    <source>
        <dbReference type="ARBA" id="ARBA00005946"/>
    </source>
</evidence>
<feature type="compositionally biased region" description="Basic residues" evidence="2">
    <location>
        <begin position="76"/>
        <end position="86"/>
    </location>
</feature>